<evidence type="ECO:0000313" key="5">
    <source>
        <dbReference type="EMBL" id="TDP78193.1"/>
    </source>
</evidence>
<dbReference type="CDD" id="cd04458">
    <property type="entry name" value="CSP_CDS"/>
    <property type="match status" value="1"/>
</dbReference>
<protein>
    <submittedName>
        <fullName evidence="5">Putative cold-shock DNA-binding protein</fullName>
    </submittedName>
</protein>
<evidence type="ECO:0000259" key="4">
    <source>
        <dbReference type="PROSITE" id="PS51857"/>
    </source>
</evidence>
<evidence type="ECO:0000313" key="6">
    <source>
        <dbReference type="Proteomes" id="UP000294593"/>
    </source>
</evidence>
<feature type="domain" description="CSD" evidence="4">
    <location>
        <begin position="1"/>
        <end position="66"/>
    </location>
</feature>
<dbReference type="InterPro" id="IPR011129">
    <property type="entry name" value="CSD"/>
</dbReference>
<reference evidence="5 6" key="1">
    <citation type="submission" date="2019-03" db="EMBL/GenBank/DDBJ databases">
        <title>Genomic Encyclopedia of Type Strains, Phase IV (KMG-IV): sequencing the most valuable type-strain genomes for metagenomic binning, comparative biology and taxonomic classification.</title>
        <authorList>
            <person name="Goeker M."/>
        </authorList>
    </citation>
    <scope>NUCLEOTIDE SEQUENCE [LARGE SCALE GENOMIC DNA]</scope>
    <source>
        <strain evidence="5 6">DSM 11901</strain>
    </source>
</reference>
<dbReference type="InterPro" id="IPR002059">
    <property type="entry name" value="CSP_DNA-bd"/>
</dbReference>
<evidence type="ECO:0000256" key="1">
    <source>
        <dbReference type="ARBA" id="ARBA00004496"/>
    </source>
</evidence>
<dbReference type="AlphaFoldDB" id="A0A4R6QY68"/>
<dbReference type="RefSeq" id="WP_058085828.1">
    <property type="nucleotide sequence ID" value="NZ_SNXW01000024.1"/>
</dbReference>
<dbReference type="SMART" id="SM00357">
    <property type="entry name" value="CSP"/>
    <property type="match status" value="1"/>
</dbReference>
<keyword evidence="6" id="KW-1185">Reference proteome</keyword>
<dbReference type="Pfam" id="PF00313">
    <property type="entry name" value="CSD"/>
    <property type="match status" value="1"/>
</dbReference>
<keyword evidence="2" id="KW-0963">Cytoplasm</keyword>
<dbReference type="SUPFAM" id="SSF50249">
    <property type="entry name" value="Nucleic acid-binding proteins"/>
    <property type="match status" value="1"/>
</dbReference>
<dbReference type="InterPro" id="IPR051373">
    <property type="entry name" value="Lin-28_RNA-binding"/>
</dbReference>
<organism evidence="5 6">
    <name type="scientific">Aquabacterium commune</name>
    <dbReference type="NCBI Taxonomy" id="70586"/>
    <lineage>
        <taxon>Bacteria</taxon>
        <taxon>Pseudomonadati</taxon>
        <taxon>Pseudomonadota</taxon>
        <taxon>Betaproteobacteria</taxon>
        <taxon>Burkholderiales</taxon>
        <taxon>Aquabacterium</taxon>
    </lineage>
</organism>
<comment type="subcellular location">
    <subcellularLocation>
        <location evidence="1 3">Cytoplasm</location>
    </subcellularLocation>
</comment>
<dbReference type="GO" id="GO:0003729">
    <property type="term" value="F:mRNA binding"/>
    <property type="evidence" value="ECO:0007669"/>
    <property type="project" value="TreeGrafter"/>
</dbReference>
<keyword evidence="5" id="KW-0238">DNA-binding</keyword>
<dbReference type="InterPro" id="IPR019844">
    <property type="entry name" value="CSD_CS"/>
</dbReference>
<dbReference type="GO" id="GO:0031054">
    <property type="term" value="P:pre-miRNA processing"/>
    <property type="evidence" value="ECO:0007669"/>
    <property type="project" value="TreeGrafter"/>
</dbReference>
<dbReference type="PROSITE" id="PS00352">
    <property type="entry name" value="CSD_1"/>
    <property type="match status" value="1"/>
</dbReference>
<dbReference type="InterPro" id="IPR012340">
    <property type="entry name" value="NA-bd_OB-fold"/>
</dbReference>
<accession>A0A4R6QY68</accession>
<dbReference type="PROSITE" id="PS51857">
    <property type="entry name" value="CSD_2"/>
    <property type="match status" value="1"/>
</dbReference>
<dbReference type="GO" id="GO:0005829">
    <property type="term" value="C:cytosol"/>
    <property type="evidence" value="ECO:0007669"/>
    <property type="project" value="UniProtKB-ARBA"/>
</dbReference>
<proteinExistence type="predicted"/>
<dbReference type="Proteomes" id="UP000294593">
    <property type="component" value="Unassembled WGS sequence"/>
</dbReference>
<dbReference type="EMBL" id="SNXW01000024">
    <property type="protein sequence ID" value="TDP78193.1"/>
    <property type="molecule type" value="Genomic_DNA"/>
</dbReference>
<dbReference type="Gene3D" id="2.40.50.140">
    <property type="entry name" value="Nucleic acid-binding proteins"/>
    <property type="match status" value="1"/>
</dbReference>
<dbReference type="PIRSF" id="PIRSF002599">
    <property type="entry name" value="Cold_shock_A"/>
    <property type="match status" value="1"/>
</dbReference>
<dbReference type="PANTHER" id="PTHR46109">
    <property type="entry name" value="PROTEIN LIN-28"/>
    <property type="match status" value="1"/>
</dbReference>
<name>A0A4R6QY68_9BURK</name>
<sequence>MPIGQVKWFNDAKGYGFITASDVDGDVFVHFSSIEMTGFRTLEPDTKVEFDLARSDKGYIAQTVRVVGLSAVEPDNMAASA</sequence>
<dbReference type="GO" id="GO:0003677">
    <property type="term" value="F:DNA binding"/>
    <property type="evidence" value="ECO:0007669"/>
    <property type="project" value="UniProtKB-KW"/>
</dbReference>
<dbReference type="PRINTS" id="PR00050">
    <property type="entry name" value="COLDSHOCK"/>
</dbReference>
<dbReference type="InterPro" id="IPR012156">
    <property type="entry name" value="Cold_shock_CspA"/>
</dbReference>
<evidence type="ECO:0000256" key="3">
    <source>
        <dbReference type="RuleBase" id="RU000408"/>
    </source>
</evidence>
<comment type="caution">
    <text evidence="5">The sequence shown here is derived from an EMBL/GenBank/DDBJ whole genome shotgun (WGS) entry which is preliminary data.</text>
</comment>
<dbReference type="PANTHER" id="PTHR46109:SF1">
    <property type="entry name" value="PROTEIN LIN-28 HOMOLOG"/>
    <property type="match status" value="1"/>
</dbReference>
<evidence type="ECO:0000256" key="2">
    <source>
        <dbReference type="ARBA" id="ARBA00022490"/>
    </source>
</evidence>
<dbReference type="OrthoDB" id="9800919at2"/>
<gene>
    <name evidence="5" type="ORF">EV672_1243</name>
</gene>